<gene>
    <name evidence="13" type="ORF">A0O31_00705</name>
</gene>
<dbReference type="OrthoDB" id="29805at2"/>
<keyword evidence="4" id="KW-0533">Nickel</keyword>
<evidence type="ECO:0000256" key="7">
    <source>
        <dbReference type="ARBA" id="ARBA00023065"/>
    </source>
</evidence>
<feature type="transmembrane region" description="Helical" evidence="11">
    <location>
        <begin position="134"/>
        <end position="157"/>
    </location>
</feature>
<dbReference type="Proteomes" id="UP000182993">
    <property type="component" value="Chromosome"/>
</dbReference>
<evidence type="ECO:0000256" key="4">
    <source>
        <dbReference type="ARBA" id="ARBA00022596"/>
    </source>
</evidence>
<evidence type="ECO:0000313" key="13">
    <source>
        <dbReference type="EMBL" id="APD08894.1"/>
    </source>
</evidence>
<dbReference type="RefSeq" id="WP_018111466.1">
    <property type="nucleotide sequence ID" value="NZ_CP016312.1"/>
</dbReference>
<accession>A0A1J0LRF8</accession>
<feature type="transmembrane region" description="Helical" evidence="11">
    <location>
        <begin position="227"/>
        <end position="253"/>
    </location>
</feature>
<feature type="domain" description="ABC transmembrane type-1" evidence="12">
    <location>
        <begin position="95"/>
        <end position="296"/>
    </location>
</feature>
<dbReference type="KEGG" id="tbc:A0O31_00705"/>
<organism evidence="13 14">
    <name type="scientific">Thermus brockianus</name>
    <dbReference type="NCBI Taxonomy" id="56956"/>
    <lineage>
        <taxon>Bacteria</taxon>
        <taxon>Thermotogati</taxon>
        <taxon>Deinococcota</taxon>
        <taxon>Deinococci</taxon>
        <taxon>Thermales</taxon>
        <taxon>Thermaceae</taxon>
        <taxon>Thermus</taxon>
    </lineage>
</organism>
<keyword evidence="9 11" id="KW-0472">Membrane</keyword>
<dbReference type="AlphaFoldDB" id="A0A1J0LRF8"/>
<dbReference type="InterPro" id="IPR050045">
    <property type="entry name" value="Opp2B"/>
</dbReference>
<evidence type="ECO:0000256" key="3">
    <source>
        <dbReference type="ARBA" id="ARBA00022475"/>
    </source>
</evidence>
<evidence type="ECO:0000259" key="12">
    <source>
        <dbReference type="PROSITE" id="PS50928"/>
    </source>
</evidence>
<dbReference type="Pfam" id="PF19300">
    <property type="entry name" value="BPD_transp_1_N"/>
    <property type="match status" value="1"/>
</dbReference>
<evidence type="ECO:0000313" key="14">
    <source>
        <dbReference type="Proteomes" id="UP000182993"/>
    </source>
</evidence>
<dbReference type="InterPro" id="IPR045621">
    <property type="entry name" value="BPD_transp_1_N"/>
</dbReference>
<reference evidence="14" key="1">
    <citation type="submission" date="2016-06" db="EMBL/GenBank/DDBJ databases">
        <title>Whole genome sequencing of Thermus brockianus strain GE-1.</title>
        <authorList>
            <person name="Schaefers C."/>
            <person name="Blank S."/>
            <person name="Wiebusch S."/>
            <person name="Elleuche S."/>
            <person name="Antranikian G."/>
        </authorList>
    </citation>
    <scope>NUCLEOTIDE SEQUENCE [LARGE SCALE GENOMIC DNA]</scope>
    <source>
        <strain evidence="14">GE-1</strain>
    </source>
</reference>
<dbReference type="Gene3D" id="1.10.3720.10">
    <property type="entry name" value="MetI-like"/>
    <property type="match status" value="1"/>
</dbReference>
<dbReference type="NCBIfam" id="NF045470">
    <property type="entry name" value="Opp2B"/>
    <property type="match status" value="1"/>
</dbReference>
<evidence type="ECO:0000256" key="10">
    <source>
        <dbReference type="ARBA" id="ARBA00024202"/>
    </source>
</evidence>
<dbReference type="Pfam" id="PF00528">
    <property type="entry name" value="BPD_transp_1"/>
    <property type="match status" value="1"/>
</dbReference>
<dbReference type="CDD" id="cd06261">
    <property type="entry name" value="TM_PBP2"/>
    <property type="match status" value="1"/>
</dbReference>
<evidence type="ECO:0000256" key="5">
    <source>
        <dbReference type="ARBA" id="ARBA00022692"/>
    </source>
</evidence>
<dbReference type="GO" id="GO:0015099">
    <property type="term" value="F:nickel cation transmembrane transporter activity"/>
    <property type="evidence" value="ECO:0007669"/>
    <property type="project" value="InterPro"/>
</dbReference>
<dbReference type="InterPro" id="IPR035906">
    <property type="entry name" value="MetI-like_sf"/>
</dbReference>
<evidence type="ECO:0000256" key="9">
    <source>
        <dbReference type="ARBA" id="ARBA00023136"/>
    </source>
</evidence>
<keyword evidence="2 11" id="KW-0813">Transport</keyword>
<evidence type="ECO:0000256" key="8">
    <source>
        <dbReference type="ARBA" id="ARBA00023112"/>
    </source>
</evidence>
<keyword evidence="8" id="KW-0921">Nickel transport</keyword>
<feature type="transmembrane region" description="Helical" evidence="11">
    <location>
        <begin position="169"/>
        <end position="189"/>
    </location>
</feature>
<keyword evidence="5 11" id="KW-0812">Transmembrane</keyword>
<feature type="transmembrane region" description="Helical" evidence="11">
    <location>
        <begin position="9"/>
        <end position="30"/>
    </location>
</feature>
<keyword evidence="3" id="KW-1003">Cell membrane</keyword>
<name>A0A1J0LRF8_THEBO</name>
<dbReference type="InterPro" id="IPR000515">
    <property type="entry name" value="MetI-like"/>
</dbReference>
<dbReference type="EMBL" id="CP016312">
    <property type="protein sequence ID" value="APD08894.1"/>
    <property type="molecule type" value="Genomic_DNA"/>
</dbReference>
<sequence>MFTYALRRLLIAVPTLFGVVLLVFLMVRLAPGDPAVLLAGEFATPETLEAIRARYGLDKSLPEQFAIYLGALLQGDLGESARSRRPVLLELRTYFPNTVELASAAILVALLSGIPLGILAALRPGSGLDLFVMVLALLGVSMPVFWFGLLAILIFSVELGWFPVAGKGTLAHLVLPAITLGVNATALLARMTRGTLLEVLSQDYIRTARAKGLAERVVIFKHALRNALIPVVTVAGLEFGSLLAGAVITETIFAWPGIGQLLVGSILARDYPVVQGAVLLVAVSFILVNLLVDLLYAWIDPRVRYD</sequence>
<comment type="similarity">
    <text evidence="10">Belongs to the binding-protein-dependent transport system permease family. OppBC subfamily.</text>
</comment>
<comment type="subcellular location">
    <subcellularLocation>
        <location evidence="1 11">Cell membrane</location>
        <topology evidence="1 11">Multi-pass membrane protein</topology>
    </subcellularLocation>
</comment>
<evidence type="ECO:0000256" key="6">
    <source>
        <dbReference type="ARBA" id="ARBA00022989"/>
    </source>
</evidence>
<feature type="transmembrane region" description="Helical" evidence="11">
    <location>
        <begin position="273"/>
        <end position="299"/>
    </location>
</feature>
<proteinExistence type="inferred from homology"/>
<keyword evidence="7" id="KW-0406">Ion transport</keyword>
<dbReference type="STRING" id="56956.A0O31_00705"/>
<dbReference type="PROSITE" id="PS50928">
    <property type="entry name" value="ABC_TM1"/>
    <property type="match status" value="1"/>
</dbReference>
<protein>
    <submittedName>
        <fullName evidence="13">Peptide ABC transporter permease</fullName>
    </submittedName>
</protein>
<dbReference type="PANTHER" id="PTHR43163:SF6">
    <property type="entry name" value="DIPEPTIDE TRANSPORT SYSTEM PERMEASE PROTEIN DPPB-RELATED"/>
    <property type="match status" value="1"/>
</dbReference>
<feature type="transmembrane region" description="Helical" evidence="11">
    <location>
        <begin position="101"/>
        <end position="122"/>
    </location>
</feature>
<dbReference type="PANTHER" id="PTHR43163">
    <property type="entry name" value="DIPEPTIDE TRANSPORT SYSTEM PERMEASE PROTEIN DPPB-RELATED"/>
    <property type="match status" value="1"/>
</dbReference>
<dbReference type="GO" id="GO:0005886">
    <property type="term" value="C:plasma membrane"/>
    <property type="evidence" value="ECO:0007669"/>
    <property type="project" value="UniProtKB-SubCell"/>
</dbReference>
<evidence type="ECO:0000256" key="2">
    <source>
        <dbReference type="ARBA" id="ARBA00022448"/>
    </source>
</evidence>
<evidence type="ECO:0000256" key="11">
    <source>
        <dbReference type="RuleBase" id="RU363032"/>
    </source>
</evidence>
<keyword evidence="6 11" id="KW-1133">Transmembrane helix</keyword>
<evidence type="ECO:0000256" key="1">
    <source>
        <dbReference type="ARBA" id="ARBA00004651"/>
    </source>
</evidence>
<dbReference type="SUPFAM" id="SSF161098">
    <property type="entry name" value="MetI-like"/>
    <property type="match status" value="1"/>
</dbReference>